<accession>A0A518BQD8</accession>
<dbReference type="KEGG" id="pbap:Pla133_42950"/>
<organism evidence="1 2">
    <name type="scientific">Engelhardtia mirabilis</name>
    <dbReference type="NCBI Taxonomy" id="2528011"/>
    <lineage>
        <taxon>Bacteria</taxon>
        <taxon>Pseudomonadati</taxon>
        <taxon>Planctomycetota</taxon>
        <taxon>Planctomycetia</taxon>
        <taxon>Planctomycetia incertae sedis</taxon>
        <taxon>Engelhardtia</taxon>
    </lineage>
</organism>
<protein>
    <recommendedName>
        <fullName evidence="3">Tetratricopeptide repeat protein</fullName>
    </recommendedName>
</protein>
<dbReference type="Proteomes" id="UP000316921">
    <property type="component" value="Chromosome"/>
</dbReference>
<dbReference type="EMBL" id="CP036287">
    <property type="protein sequence ID" value="QDU69178.1"/>
    <property type="molecule type" value="Genomic_DNA"/>
</dbReference>
<name>A0A518BQD8_9BACT</name>
<dbReference type="AlphaFoldDB" id="A0A518BQD8"/>
<sequence>MSDLFASEGAPATDVGLTLQAESLALQGKLHEALDLLLEWATPEDFPISFLYGCALRIRLWREDEALAALESSIDALPTELRAKADELRDRARFKAASRPPWTEV</sequence>
<reference evidence="1 2" key="1">
    <citation type="submission" date="2019-02" db="EMBL/GenBank/DDBJ databases">
        <title>Deep-cultivation of Planctomycetes and their phenomic and genomic characterization uncovers novel biology.</title>
        <authorList>
            <person name="Wiegand S."/>
            <person name="Jogler M."/>
            <person name="Boedeker C."/>
            <person name="Pinto D."/>
            <person name="Vollmers J."/>
            <person name="Rivas-Marin E."/>
            <person name="Kohn T."/>
            <person name="Peeters S.H."/>
            <person name="Heuer A."/>
            <person name="Rast P."/>
            <person name="Oberbeckmann S."/>
            <person name="Bunk B."/>
            <person name="Jeske O."/>
            <person name="Meyerdierks A."/>
            <person name="Storesund J.E."/>
            <person name="Kallscheuer N."/>
            <person name="Luecker S."/>
            <person name="Lage O.M."/>
            <person name="Pohl T."/>
            <person name="Merkel B.J."/>
            <person name="Hornburger P."/>
            <person name="Mueller R.-W."/>
            <person name="Bruemmer F."/>
            <person name="Labrenz M."/>
            <person name="Spormann A.M."/>
            <person name="Op den Camp H."/>
            <person name="Overmann J."/>
            <person name="Amann R."/>
            <person name="Jetten M.S.M."/>
            <person name="Mascher T."/>
            <person name="Medema M.H."/>
            <person name="Devos D.P."/>
            <person name="Kaster A.-K."/>
            <person name="Ovreas L."/>
            <person name="Rohde M."/>
            <person name="Galperin M.Y."/>
            <person name="Jogler C."/>
        </authorList>
    </citation>
    <scope>NUCLEOTIDE SEQUENCE [LARGE SCALE GENOMIC DNA]</scope>
    <source>
        <strain evidence="1 2">Pla133</strain>
    </source>
</reference>
<evidence type="ECO:0000313" key="1">
    <source>
        <dbReference type="EMBL" id="QDU69178.1"/>
    </source>
</evidence>
<gene>
    <name evidence="1" type="ORF">Pla133_42950</name>
</gene>
<evidence type="ECO:0000313" key="2">
    <source>
        <dbReference type="Proteomes" id="UP000316921"/>
    </source>
</evidence>
<proteinExistence type="predicted"/>
<keyword evidence="2" id="KW-1185">Reference proteome</keyword>
<evidence type="ECO:0008006" key="3">
    <source>
        <dbReference type="Google" id="ProtNLM"/>
    </source>
</evidence>